<feature type="transmembrane region" description="Helical" evidence="1">
    <location>
        <begin position="188"/>
        <end position="205"/>
    </location>
</feature>
<keyword evidence="4" id="KW-1185">Reference proteome</keyword>
<evidence type="ECO:0000259" key="2">
    <source>
        <dbReference type="Pfam" id="PF01569"/>
    </source>
</evidence>
<evidence type="ECO:0000256" key="1">
    <source>
        <dbReference type="SAM" id="Phobius"/>
    </source>
</evidence>
<keyword evidence="1" id="KW-0472">Membrane</keyword>
<feature type="domain" description="Phosphatidic acid phosphatase type 2/haloperoxidase" evidence="2">
    <location>
        <begin position="126"/>
        <end position="203"/>
    </location>
</feature>
<keyword evidence="1" id="KW-1133">Transmembrane helix</keyword>
<dbReference type="Gene3D" id="1.20.144.10">
    <property type="entry name" value="Phosphatidic acid phosphatase type 2/haloperoxidase"/>
    <property type="match status" value="1"/>
</dbReference>
<comment type="caution">
    <text evidence="3">The sequence shown here is derived from an EMBL/GenBank/DDBJ whole genome shotgun (WGS) entry which is preliminary data.</text>
</comment>
<dbReference type="SUPFAM" id="SSF48317">
    <property type="entry name" value="Acid phosphatase/Vanadium-dependent haloperoxidase"/>
    <property type="match status" value="1"/>
</dbReference>
<dbReference type="RefSeq" id="WP_158368665.1">
    <property type="nucleotide sequence ID" value="NZ_JAOQJU010000003.1"/>
</dbReference>
<dbReference type="InterPro" id="IPR000326">
    <property type="entry name" value="PAP2/HPO"/>
</dbReference>
<organism evidence="3 4">
    <name type="scientific">Dorea acetigenes</name>
    <dbReference type="NCBI Taxonomy" id="2981787"/>
    <lineage>
        <taxon>Bacteria</taxon>
        <taxon>Bacillati</taxon>
        <taxon>Bacillota</taxon>
        <taxon>Clostridia</taxon>
        <taxon>Lachnospirales</taxon>
        <taxon>Lachnospiraceae</taxon>
        <taxon>Dorea</taxon>
    </lineage>
</organism>
<feature type="transmembrane region" description="Helical" evidence="1">
    <location>
        <begin position="12"/>
        <end position="29"/>
    </location>
</feature>
<dbReference type="InterPro" id="IPR036938">
    <property type="entry name" value="PAP2/HPO_sf"/>
</dbReference>
<feature type="transmembrane region" description="Helical" evidence="1">
    <location>
        <begin position="164"/>
        <end position="182"/>
    </location>
</feature>
<reference evidence="3 4" key="1">
    <citation type="journal article" date="2021" name="ISME Commun">
        <title>Automated analysis of genomic sequences facilitates high-throughput and comprehensive description of bacteria.</title>
        <authorList>
            <person name="Hitch T.C.A."/>
        </authorList>
    </citation>
    <scope>NUCLEOTIDE SEQUENCE [LARGE SCALE GENOMIC DNA]</scope>
    <source>
        <strain evidence="3 4">Sanger_03</strain>
    </source>
</reference>
<gene>
    <name evidence="3" type="ORF">OCV99_04605</name>
</gene>
<name>A0ABT2RKB3_9FIRM</name>
<dbReference type="EMBL" id="JAOQJU010000003">
    <property type="protein sequence ID" value="MCU6685848.1"/>
    <property type="molecule type" value="Genomic_DNA"/>
</dbReference>
<evidence type="ECO:0000313" key="4">
    <source>
        <dbReference type="Proteomes" id="UP001652431"/>
    </source>
</evidence>
<dbReference type="Pfam" id="PF01569">
    <property type="entry name" value="PAP2"/>
    <property type="match status" value="1"/>
</dbReference>
<evidence type="ECO:0000313" key="3">
    <source>
        <dbReference type="EMBL" id="MCU6685848.1"/>
    </source>
</evidence>
<proteinExistence type="predicted"/>
<accession>A0ABT2RKB3</accession>
<feature type="transmembrane region" description="Helical" evidence="1">
    <location>
        <begin position="134"/>
        <end position="152"/>
    </location>
</feature>
<feature type="transmembrane region" description="Helical" evidence="1">
    <location>
        <begin position="53"/>
        <end position="74"/>
    </location>
</feature>
<feature type="transmembrane region" description="Helical" evidence="1">
    <location>
        <begin position="81"/>
        <end position="102"/>
    </location>
</feature>
<dbReference type="Proteomes" id="UP001652431">
    <property type="component" value="Unassembled WGS sequence"/>
</dbReference>
<sequence>MKVRKFIKKYRHAWVFLYALIYMPWFTYLEKHVTQDYYLIHSPLDDYIPFVEYFIVPYLLWFLFIAVGAGYFFFTDKNGFYRLAAFLITGMTFFLIICTVFPNGLALRPTEFERDNIFTRMVQFIYAADTPTNVLPSIHVFNSTGIAIAVAHSNKLKQKKWIQYLTYLFAGLIILSTMFLKQHSVTDVFAALVMAGIIYPFVYAPERRKATKVARQPAHSRT</sequence>
<keyword evidence="1" id="KW-0812">Transmembrane</keyword>
<protein>
    <submittedName>
        <fullName evidence="3">Phosphatase PAP2 family protein</fullName>
    </submittedName>
</protein>